<evidence type="ECO:0000256" key="5">
    <source>
        <dbReference type="ARBA" id="ARBA00022741"/>
    </source>
</evidence>
<dbReference type="Gene3D" id="3.30.10.30">
    <property type="entry name" value="DYRK"/>
    <property type="match status" value="1"/>
</dbReference>
<dbReference type="PANTHER" id="PTHR24058:SF22">
    <property type="entry name" value="DUAL SPECIFICITY TYROSINE-PHOSPHORYLATION-REGULATED KINASE 4"/>
    <property type="match status" value="1"/>
</dbReference>
<dbReference type="GO" id="GO:0016301">
    <property type="term" value="F:kinase activity"/>
    <property type="evidence" value="ECO:0007669"/>
    <property type="project" value="UniProtKB-KW"/>
</dbReference>
<evidence type="ECO:0000256" key="11">
    <source>
        <dbReference type="SAM" id="Coils"/>
    </source>
</evidence>
<dbReference type="Pfam" id="PF00069">
    <property type="entry name" value="Pkinase"/>
    <property type="match status" value="1"/>
</dbReference>
<evidence type="ECO:0000313" key="14">
    <source>
        <dbReference type="Proteomes" id="UP001470230"/>
    </source>
</evidence>
<sequence length="552" mass="63024">MKNRSSLPALEHFSSNPRVIRDQNPIPFLSLLGINNSTSHSFPSAATSRVRPQIQLPPLSKIPGFFPEHNNASMPSPCGSRVGSSRTQCQFDESSIKPLPGAPLTPAEVLQVFNNQLVPLEIGEILQFKEIYYIGELESKPFRASYIYDYDDRKKQYRALPNDHIKYRYQIISHAGGGAFSTVYRCVDHKLGIPVAIKIIRAKLDCLQDAELEAKIQSQLNGKHSVKLIESFNFRGHYCLSLELLYTDMLSIAESRQYSRIPVNQVRHITFQTLLCLRELASKGIVHADIKPENIIANDENLLNTKVADFGTACFTEEQIFTYIQSRYYRAPEILYGIRYGPPIDMWSLGCVVFELIVGEVLYSARDGLELARMLNISLGPAPPEIYQYSKNWDQIQAALNSINEQPNPDYYSEDFDTSDFNMNCAEVPSCEAIDEYEEDVDLCAKMQPLSLMLTLLPRPAAQFVKACLVWDPDQRMTPEEALQTEWMQEEIDALIIKRNKYEKEKENEKERMKKTTAKGQNNLISTFTTQKKYAVKEPKTARLGNRPHWHY</sequence>
<keyword evidence="7" id="KW-0067">ATP-binding</keyword>
<proteinExistence type="inferred from homology"/>
<dbReference type="EC" id="2.7.12.1" evidence="2"/>
<organism evidence="13 14">
    <name type="scientific">Tritrichomonas musculus</name>
    <dbReference type="NCBI Taxonomy" id="1915356"/>
    <lineage>
        <taxon>Eukaryota</taxon>
        <taxon>Metamonada</taxon>
        <taxon>Parabasalia</taxon>
        <taxon>Tritrichomonadida</taxon>
        <taxon>Tritrichomonadidae</taxon>
        <taxon>Tritrichomonas</taxon>
    </lineage>
</organism>
<evidence type="ECO:0000313" key="13">
    <source>
        <dbReference type="EMBL" id="KAK8895105.1"/>
    </source>
</evidence>
<evidence type="ECO:0000256" key="1">
    <source>
        <dbReference type="ARBA" id="ARBA00008867"/>
    </source>
</evidence>
<keyword evidence="3" id="KW-0723">Serine/threonine-protein kinase</keyword>
<keyword evidence="11" id="KW-0175">Coiled coil</keyword>
<dbReference type="SUPFAM" id="SSF56112">
    <property type="entry name" value="Protein kinase-like (PK-like)"/>
    <property type="match status" value="1"/>
</dbReference>
<evidence type="ECO:0000256" key="7">
    <source>
        <dbReference type="ARBA" id="ARBA00022840"/>
    </source>
</evidence>
<evidence type="ECO:0000256" key="2">
    <source>
        <dbReference type="ARBA" id="ARBA00013203"/>
    </source>
</evidence>
<keyword evidence="6 13" id="KW-0418">Kinase</keyword>
<dbReference type="Proteomes" id="UP001470230">
    <property type="component" value="Unassembled WGS sequence"/>
</dbReference>
<feature type="coiled-coil region" evidence="11">
    <location>
        <begin position="492"/>
        <end position="519"/>
    </location>
</feature>
<comment type="caution">
    <text evidence="13">The sequence shown here is derived from an EMBL/GenBank/DDBJ whole genome shotgun (WGS) entry which is preliminary data.</text>
</comment>
<dbReference type="Gene3D" id="1.10.510.10">
    <property type="entry name" value="Transferase(Phosphotransferase) domain 1"/>
    <property type="match status" value="1"/>
</dbReference>
<evidence type="ECO:0000256" key="9">
    <source>
        <dbReference type="ARBA" id="ARBA00049308"/>
    </source>
</evidence>
<feature type="domain" description="Protein kinase" evidence="12">
    <location>
        <begin position="169"/>
        <end position="488"/>
    </location>
</feature>
<accession>A0ABR2KVF7</accession>
<evidence type="ECO:0000256" key="10">
    <source>
        <dbReference type="ARBA" id="ARBA00051680"/>
    </source>
</evidence>
<dbReference type="EMBL" id="JAPFFF010000003">
    <property type="protein sequence ID" value="KAK8895105.1"/>
    <property type="molecule type" value="Genomic_DNA"/>
</dbReference>
<reference evidence="13 14" key="1">
    <citation type="submission" date="2024-04" db="EMBL/GenBank/DDBJ databases">
        <title>Tritrichomonas musculus Genome.</title>
        <authorList>
            <person name="Alves-Ferreira E."/>
            <person name="Grigg M."/>
            <person name="Lorenzi H."/>
            <person name="Galac M."/>
        </authorList>
    </citation>
    <scope>NUCLEOTIDE SEQUENCE [LARGE SCALE GENOMIC DNA]</scope>
    <source>
        <strain evidence="13 14">EAF2021</strain>
    </source>
</reference>
<evidence type="ECO:0000256" key="8">
    <source>
        <dbReference type="ARBA" id="ARBA00049003"/>
    </source>
</evidence>
<dbReference type="InterPro" id="IPR011009">
    <property type="entry name" value="Kinase-like_dom_sf"/>
</dbReference>
<evidence type="ECO:0000256" key="4">
    <source>
        <dbReference type="ARBA" id="ARBA00022679"/>
    </source>
</evidence>
<name>A0ABR2KVF7_9EUKA</name>
<protein>
    <recommendedName>
        <fullName evidence="2">dual-specificity kinase</fullName>
        <ecNumber evidence="2">2.7.12.1</ecNumber>
    </recommendedName>
</protein>
<dbReference type="PROSITE" id="PS50011">
    <property type="entry name" value="PROTEIN_KINASE_DOM"/>
    <property type="match status" value="1"/>
</dbReference>
<comment type="similarity">
    <text evidence="1">Belongs to the protein kinase superfamily. CMGC Ser/Thr protein kinase family. MNB/DYRK subfamily.</text>
</comment>
<keyword evidence="5" id="KW-0547">Nucleotide-binding</keyword>
<evidence type="ECO:0000256" key="6">
    <source>
        <dbReference type="ARBA" id="ARBA00022777"/>
    </source>
</evidence>
<evidence type="ECO:0000256" key="3">
    <source>
        <dbReference type="ARBA" id="ARBA00022527"/>
    </source>
</evidence>
<dbReference type="InterPro" id="IPR000719">
    <property type="entry name" value="Prot_kinase_dom"/>
</dbReference>
<gene>
    <name evidence="13" type="ORF">M9Y10_023547</name>
</gene>
<dbReference type="PANTHER" id="PTHR24058">
    <property type="entry name" value="DUAL SPECIFICITY PROTEIN KINASE"/>
    <property type="match status" value="1"/>
</dbReference>
<dbReference type="Gene3D" id="3.30.200.20">
    <property type="entry name" value="Phosphorylase Kinase, domain 1"/>
    <property type="match status" value="1"/>
</dbReference>
<dbReference type="InterPro" id="IPR042521">
    <property type="entry name" value="DYRK"/>
</dbReference>
<keyword evidence="4" id="KW-0808">Transferase</keyword>
<dbReference type="InterPro" id="IPR050494">
    <property type="entry name" value="Ser_Thr_dual-spec_kinase"/>
</dbReference>
<dbReference type="SMART" id="SM00220">
    <property type="entry name" value="S_TKc"/>
    <property type="match status" value="1"/>
</dbReference>
<comment type="catalytic activity">
    <reaction evidence="8">
        <text>L-seryl-[protein] + ATP = O-phospho-L-seryl-[protein] + ADP + H(+)</text>
        <dbReference type="Rhea" id="RHEA:17989"/>
        <dbReference type="Rhea" id="RHEA-COMP:9863"/>
        <dbReference type="Rhea" id="RHEA-COMP:11604"/>
        <dbReference type="ChEBI" id="CHEBI:15378"/>
        <dbReference type="ChEBI" id="CHEBI:29999"/>
        <dbReference type="ChEBI" id="CHEBI:30616"/>
        <dbReference type="ChEBI" id="CHEBI:83421"/>
        <dbReference type="ChEBI" id="CHEBI:456216"/>
        <dbReference type="EC" id="2.7.12.1"/>
    </reaction>
</comment>
<keyword evidence="14" id="KW-1185">Reference proteome</keyword>
<comment type="catalytic activity">
    <reaction evidence="10">
        <text>L-tyrosyl-[protein] + ATP = O-phospho-L-tyrosyl-[protein] + ADP + H(+)</text>
        <dbReference type="Rhea" id="RHEA:10596"/>
        <dbReference type="Rhea" id="RHEA-COMP:10136"/>
        <dbReference type="Rhea" id="RHEA-COMP:20101"/>
        <dbReference type="ChEBI" id="CHEBI:15378"/>
        <dbReference type="ChEBI" id="CHEBI:30616"/>
        <dbReference type="ChEBI" id="CHEBI:46858"/>
        <dbReference type="ChEBI" id="CHEBI:61978"/>
        <dbReference type="ChEBI" id="CHEBI:456216"/>
        <dbReference type="EC" id="2.7.12.1"/>
    </reaction>
</comment>
<comment type="catalytic activity">
    <reaction evidence="9">
        <text>L-threonyl-[protein] + ATP = O-phospho-L-threonyl-[protein] + ADP + H(+)</text>
        <dbReference type="Rhea" id="RHEA:46608"/>
        <dbReference type="Rhea" id="RHEA-COMP:11060"/>
        <dbReference type="Rhea" id="RHEA-COMP:11605"/>
        <dbReference type="ChEBI" id="CHEBI:15378"/>
        <dbReference type="ChEBI" id="CHEBI:30013"/>
        <dbReference type="ChEBI" id="CHEBI:30616"/>
        <dbReference type="ChEBI" id="CHEBI:61977"/>
        <dbReference type="ChEBI" id="CHEBI:456216"/>
        <dbReference type="EC" id="2.7.12.1"/>
    </reaction>
</comment>
<evidence type="ECO:0000259" key="12">
    <source>
        <dbReference type="PROSITE" id="PS50011"/>
    </source>
</evidence>